<name>A0A1R2CT62_9CILI</name>
<evidence type="ECO:0000313" key="3">
    <source>
        <dbReference type="Proteomes" id="UP000187209"/>
    </source>
</evidence>
<reference evidence="2 3" key="1">
    <citation type="submission" date="2016-11" db="EMBL/GenBank/DDBJ databases">
        <title>The macronuclear genome of Stentor coeruleus: a giant cell with tiny introns.</title>
        <authorList>
            <person name="Slabodnick M."/>
            <person name="Ruby J.G."/>
            <person name="Reiff S.B."/>
            <person name="Swart E.C."/>
            <person name="Gosai S."/>
            <person name="Prabakaran S."/>
            <person name="Witkowska E."/>
            <person name="Larue G.E."/>
            <person name="Fisher S."/>
            <person name="Freeman R.M."/>
            <person name="Gunawardena J."/>
            <person name="Chu W."/>
            <person name="Stover N.A."/>
            <person name="Gregory B.D."/>
            <person name="Nowacki M."/>
            <person name="Derisi J."/>
            <person name="Roy S.W."/>
            <person name="Marshall W.F."/>
            <person name="Sood P."/>
        </authorList>
    </citation>
    <scope>NUCLEOTIDE SEQUENCE [LARGE SCALE GENOMIC DNA]</scope>
    <source>
        <strain evidence="2">WM001</strain>
    </source>
</reference>
<comment type="caution">
    <text evidence="2">The sequence shown here is derived from an EMBL/GenBank/DDBJ whole genome shotgun (WGS) entry which is preliminary data.</text>
</comment>
<sequence length="262" mass="30849">MWSNIKNIANEAIVAAIDIKQHIAEVANDEVEVKNTLETVEQDLGVNFLDNYIKEHNTLKLQYIDLNGRYDIEKNNWQNEKKQFEETIGILEAGLTEKDKEITWESENYQEQLKEIVKSKNKTQREYEKALEELVAMKNGIVENQYKKEEIDELTVLVKRLQKENSILKEECDEWKNIHENYLKNEEDKVSRSFFIQFLSAFSNNIYNPLERENMLNGLVGQLHLTNEEKSLLGIYVKPKHNSEPEEKEISLFDKFASFLKD</sequence>
<dbReference type="EMBL" id="MPUH01000067">
    <property type="protein sequence ID" value="OMJ92168.1"/>
    <property type="molecule type" value="Genomic_DNA"/>
</dbReference>
<gene>
    <name evidence="2" type="ORF">SteCoe_5158</name>
</gene>
<protein>
    <recommendedName>
        <fullName evidence="4">GRIP domain-containing protein</fullName>
    </recommendedName>
</protein>
<evidence type="ECO:0008006" key="4">
    <source>
        <dbReference type="Google" id="ProtNLM"/>
    </source>
</evidence>
<feature type="coiled-coil region" evidence="1">
    <location>
        <begin position="67"/>
        <end position="178"/>
    </location>
</feature>
<evidence type="ECO:0000256" key="1">
    <source>
        <dbReference type="SAM" id="Coils"/>
    </source>
</evidence>
<organism evidence="2 3">
    <name type="scientific">Stentor coeruleus</name>
    <dbReference type="NCBI Taxonomy" id="5963"/>
    <lineage>
        <taxon>Eukaryota</taxon>
        <taxon>Sar</taxon>
        <taxon>Alveolata</taxon>
        <taxon>Ciliophora</taxon>
        <taxon>Postciliodesmatophora</taxon>
        <taxon>Heterotrichea</taxon>
        <taxon>Heterotrichida</taxon>
        <taxon>Stentoridae</taxon>
        <taxon>Stentor</taxon>
    </lineage>
</organism>
<keyword evidence="1" id="KW-0175">Coiled coil</keyword>
<dbReference type="AlphaFoldDB" id="A0A1R2CT62"/>
<keyword evidence="3" id="KW-1185">Reference proteome</keyword>
<dbReference type="Proteomes" id="UP000187209">
    <property type="component" value="Unassembled WGS sequence"/>
</dbReference>
<evidence type="ECO:0000313" key="2">
    <source>
        <dbReference type="EMBL" id="OMJ92168.1"/>
    </source>
</evidence>
<accession>A0A1R2CT62</accession>
<dbReference type="OrthoDB" id="323044at2759"/>
<proteinExistence type="predicted"/>